<name>A0A5M9LP03_9PLEO</name>
<accession>A0A5M9LP03</accession>
<gene>
    <name evidence="1" type="ORF">PtrM4_004680</name>
</gene>
<dbReference type="GeneID" id="90953879"/>
<dbReference type="RefSeq" id="XP_065964937.1">
    <property type="nucleotide sequence ID" value="XM_066102735.1"/>
</dbReference>
<proteinExistence type="predicted"/>
<organism evidence="1 2">
    <name type="scientific">Pyrenophora tritici-repentis</name>
    <dbReference type="NCBI Taxonomy" id="45151"/>
    <lineage>
        <taxon>Eukaryota</taxon>
        <taxon>Fungi</taxon>
        <taxon>Dikarya</taxon>
        <taxon>Ascomycota</taxon>
        <taxon>Pezizomycotina</taxon>
        <taxon>Dothideomycetes</taxon>
        <taxon>Pleosporomycetidae</taxon>
        <taxon>Pleosporales</taxon>
        <taxon>Pleosporineae</taxon>
        <taxon>Pleosporaceae</taxon>
        <taxon>Pyrenophora</taxon>
    </lineage>
</organism>
<evidence type="ECO:0000313" key="1">
    <source>
        <dbReference type="EMBL" id="KAF7576228.1"/>
    </source>
</evidence>
<comment type="caution">
    <text evidence="1">The sequence shown here is derived from an EMBL/GenBank/DDBJ whole genome shotgun (WGS) entry which is preliminary data.</text>
</comment>
<reference evidence="1 2" key="1">
    <citation type="journal article" date="2018" name="BMC Genomics">
        <title>Comparative genomics of the wheat fungal pathogen Pyrenophora tritici-repentis reveals chromosomal variations and genome plasticity.</title>
        <authorList>
            <person name="Moolhuijzen P."/>
            <person name="See P.T."/>
            <person name="Hane J.K."/>
            <person name="Shi G."/>
            <person name="Liu Z."/>
            <person name="Oliver R.P."/>
            <person name="Moffat C.S."/>
        </authorList>
    </citation>
    <scope>NUCLEOTIDE SEQUENCE [LARGE SCALE GENOMIC DNA]</scope>
    <source>
        <strain evidence="1">M4</strain>
    </source>
</reference>
<protein>
    <submittedName>
        <fullName evidence="1">Uncharacterized protein</fullName>
    </submittedName>
</protein>
<dbReference type="KEGG" id="ptrr:90953879"/>
<sequence length="40" mass="4593">MLHFGLTVLLLRSRLVAVVLGLVESTVPRYRNRYHNLSAQ</sequence>
<dbReference type="EMBL" id="NQIK02000001">
    <property type="protein sequence ID" value="KAF7576228.1"/>
    <property type="molecule type" value="Genomic_DNA"/>
</dbReference>
<evidence type="ECO:0000313" key="2">
    <source>
        <dbReference type="Proteomes" id="UP000245464"/>
    </source>
</evidence>
<dbReference type="AlphaFoldDB" id="A0A5M9LP03"/>
<dbReference type="Proteomes" id="UP000245464">
    <property type="component" value="Chromosome 1"/>
</dbReference>